<keyword evidence="3 8" id="KW-0328">Glycosyltransferase</keyword>
<dbReference type="InterPro" id="IPR004263">
    <property type="entry name" value="Exostosin"/>
</dbReference>
<keyword evidence="6" id="KW-0732">Signal</keyword>
<evidence type="ECO:0000256" key="2">
    <source>
        <dbReference type="ARBA" id="ARBA00010271"/>
    </source>
</evidence>
<accession>A0A2P6RIQ1</accession>
<reference evidence="8 9" key="1">
    <citation type="journal article" date="2018" name="Nat. Genet.">
        <title>The Rosa genome provides new insights in the design of modern roses.</title>
        <authorList>
            <person name="Bendahmane M."/>
        </authorList>
    </citation>
    <scope>NUCLEOTIDE SEQUENCE [LARGE SCALE GENOMIC DNA]</scope>
    <source>
        <strain evidence="9">cv. Old Blush</strain>
    </source>
</reference>
<protein>
    <submittedName>
        <fullName evidence="8">Putative xylogalacturonan beta-1,3-xylosyltransferase</fullName>
        <ecNumber evidence="8">2.4.2.41</ecNumber>
    </submittedName>
</protein>
<dbReference type="Pfam" id="PF03016">
    <property type="entry name" value="Exostosin_GT47"/>
    <property type="match status" value="1"/>
</dbReference>
<evidence type="ECO:0000256" key="3">
    <source>
        <dbReference type="ARBA" id="ARBA00022676"/>
    </source>
</evidence>
<feature type="chain" id="PRO_5015186169" evidence="6">
    <location>
        <begin position="32"/>
        <end position="481"/>
    </location>
</feature>
<keyword evidence="8" id="KW-0808">Transferase</keyword>
<gene>
    <name evidence="8" type="ORF">RchiOBHm_Chr2g0087541</name>
</gene>
<keyword evidence="4" id="KW-0812">Transmembrane</keyword>
<evidence type="ECO:0000256" key="4">
    <source>
        <dbReference type="ARBA" id="ARBA00022968"/>
    </source>
</evidence>
<keyword evidence="9" id="KW-1185">Reference proteome</keyword>
<proteinExistence type="inferred from homology"/>
<comment type="caution">
    <text evidence="8">The sequence shown here is derived from an EMBL/GenBank/DDBJ whole genome shotgun (WGS) entry which is preliminary data.</text>
</comment>
<feature type="signal peptide" evidence="6">
    <location>
        <begin position="1"/>
        <end position="31"/>
    </location>
</feature>
<dbReference type="GO" id="GO:0102983">
    <property type="term" value="F:xylogalacturonan beta-1,3-xylosyltransferase activity"/>
    <property type="evidence" value="ECO:0007669"/>
    <property type="project" value="UniProtKB-EC"/>
</dbReference>
<sequence>MTRSFRCPALFLLTTLSCLLFFHLIFTPLSSETHLSISPVSSFTTPLTNPEKTSNSTPSKHVASLDEVLTSSMYRRIRSKVDGTKEKTSLERIEEDLAKARASILRAIQFENYTSEKVQSFVPRGSIYKNPYAFHQLSFTSHLEMMKRFKMWSYEEGEQPLVHFGPMNDIYGIEGHFIDEIEREGSPFRATHPDEAHMFFLPFSVANIVHYVYLPITKKQDYHRDRLQQITRDYIGVVAHKYPYWNRSKGADHFMASCHDWAPEISAGQSKLFKNFIRVLCNANTSEGFQPKRDVPLPEIFVPSGKLGPPNLGQAPNNRRILAFFAGRVHGPIRPILLEHWKDKDDEIQVHEKLPKGMNYTALMGQSKFCLCPSGFEVASPRVVEAFYAGCVPVLINDNYTLPFSDVLDWSQFSIQIPVAKIQEIKTILQAIPNEEYQKMQRRVLKVRRHFVLNKPAKPFDVIHMVLHSVWLRRLNFKLGT</sequence>
<dbReference type="STRING" id="74649.A0A2P6RIQ1"/>
<dbReference type="EC" id="2.4.2.41" evidence="8"/>
<dbReference type="GO" id="GO:0000139">
    <property type="term" value="C:Golgi membrane"/>
    <property type="evidence" value="ECO:0007669"/>
    <property type="project" value="UniProtKB-SubCell"/>
</dbReference>
<dbReference type="PANTHER" id="PTHR11062:SF124">
    <property type="entry name" value="XYLOGALACTURONAN BETA-1,3-XYLOSYLTRANSFERASE"/>
    <property type="match status" value="1"/>
</dbReference>
<dbReference type="PANTHER" id="PTHR11062">
    <property type="entry name" value="EXOSTOSIN HEPARAN SULFATE GLYCOSYLTRANSFERASE -RELATED"/>
    <property type="match status" value="1"/>
</dbReference>
<dbReference type="EMBL" id="PDCK01000040">
    <property type="protein sequence ID" value="PRQ46298.1"/>
    <property type="molecule type" value="Genomic_DNA"/>
</dbReference>
<evidence type="ECO:0000256" key="1">
    <source>
        <dbReference type="ARBA" id="ARBA00004323"/>
    </source>
</evidence>
<comment type="similarity">
    <text evidence="2">Belongs to the glycosyltransferase 47 family.</text>
</comment>
<organism evidence="8 9">
    <name type="scientific">Rosa chinensis</name>
    <name type="common">China rose</name>
    <dbReference type="NCBI Taxonomy" id="74649"/>
    <lineage>
        <taxon>Eukaryota</taxon>
        <taxon>Viridiplantae</taxon>
        <taxon>Streptophyta</taxon>
        <taxon>Embryophyta</taxon>
        <taxon>Tracheophyta</taxon>
        <taxon>Spermatophyta</taxon>
        <taxon>Magnoliopsida</taxon>
        <taxon>eudicotyledons</taxon>
        <taxon>Gunneridae</taxon>
        <taxon>Pentapetalae</taxon>
        <taxon>rosids</taxon>
        <taxon>fabids</taxon>
        <taxon>Rosales</taxon>
        <taxon>Rosaceae</taxon>
        <taxon>Rosoideae</taxon>
        <taxon>Rosoideae incertae sedis</taxon>
        <taxon>Rosa</taxon>
    </lineage>
</organism>
<dbReference type="OMA" id="YIYRLNT"/>
<name>A0A2P6RIQ1_ROSCH</name>
<evidence type="ECO:0000313" key="9">
    <source>
        <dbReference type="Proteomes" id="UP000238479"/>
    </source>
</evidence>
<evidence type="ECO:0000256" key="6">
    <source>
        <dbReference type="SAM" id="SignalP"/>
    </source>
</evidence>
<dbReference type="InterPro" id="IPR040911">
    <property type="entry name" value="Exostosin_GT47"/>
</dbReference>
<feature type="domain" description="Exostosin GT47" evidence="7">
    <location>
        <begin position="145"/>
        <end position="432"/>
    </location>
</feature>
<comment type="subcellular location">
    <subcellularLocation>
        <location evidence="1">Golgi apparatus membrane</location>
        <topology evidence="1">Single-pass type II membrane protein</topology>
    </subcellularLocation>
</comment>
<evidence type="ECO:0000259" key="7">
    <source>
        <dbReference type="Pfam" id="PF03016"/>
    </source>
</evidence>
<evidence type="ECO:0000313" key="8">
    <source>
        <dbReference type="EMBL" id="PRQ46298.1"/>
    </source>
</evidence>
<keyword evidence="5" id="KW-0333">Golgi apparatus</keyword>
<dbReference type="Gramene" id="PRQ46298">
    <property type="protein sequence ID" value="PRQ46298"/>
    <property type="gene ID" value="RchiOBHm_Chr2g0087541"/>
</dbReference>
<dbReference type="AlphaFoldDB" id="A0A2P6RIQ1"/>
<dbReference type="PROSITE" id="PS51257">
    <property type="entry name" value="PROKAR_LIPOPROTEIN"/>
    <property type="match status" value="1"/>
</dbReference>
<keyword evidence="4" id="KW-0735">Signal-anchor</keyword>
<dbReference type="Proteomes" id="UP000238479">
    <property type="component" value="Chromosome 2"/>
</dbReference>
<evidence type="ECO:0000256" key="5">
    <source>
        <dbReference type="ARBA" id="ARBA00023034"/>
    </source>
</evidence>